<keyword evidence="3" id="KW-0813">Transport</keyword>
<evidence type="ECO:0000313" key="8">
    <source>
        <dbReference type="EMBL" id="MEE1881856.1"/>
    </source>
</evidence>
<gene>
    <name evidence="8" type="ORF">V0R55_16980</name>
</gene>
<dbReference type="InterPro" id="IPR051906">
    <property type="entry name" value="TolC-like"/>
</dbReference>
<protein>
    <submittedName>
        <fullName evidence="8">TolC family outer membrane protein</fullName>
    </submittedName>
</protein>
<dbReference type="InterPro" id="IPR003423">
    <property type="entry name" value="OMP_efflux"/>
</dbReference>
<dbReference type="Pfam" id="PF02321">
    <property type="entry name" value="OEP"/>
    <property type="match status" value="2"/>
</dbReference>
<accession>A0ABU7GS65</accession>
<dbReference type="Gene3D" id="1.20.1600.10">
    <property type="entry name" value="Outer membrane efflux proteins (OEP)"/>
    <property type="match status" value="1"/>
</dbReference>
<keyword evidence="6" id="KW-0472">Membrane</keyword>
<comment type="similarity">
    <text evidence="2">Belongs to the outer membrane factor (OMF) (TC 1.B.17) family.</text>
</comment>
<evidence type="ECO:0000256" key="3">
    <source>
        <dbReference type="ARBA" id="ARBA00022448"/>
    </source>
</evidence>
<evidence type="ECO:0000256" key="1">
    <source>
        <dbReference type="ARBA" id="ARBA00004442"/>
    </source>
</evidence>
<name>A0ABU7GS65_9PSED</name>
<keyword evidence="9" id="KW-1185">Reference proteome</keyword>
<organism evidence="8 9">
    <name type="scientific">Pseudomonas soli</name>
    <dbReference type="NCBI Taxonomy" id="1306993"/>
    <lineage>
        <taxon>Bacteria</taxon>
        <taxon>Pseudomonadati</taxon>
        <taxon>Pseudomonadota</taxon>
        <taxon>Gammaproteobacteria</taxon>
        <taxon>Pseudomonadales</taxon>
        <taxon>Pseudomonadaceae</taxon>
        <taxon>Pseudomonas</taxon>
    </lineage>
</organism>
<evidence type="ECO:0000256" key="2">
    <source>
        <dbReference type="ARBA" id="ARBA00007613"/>
    </source>
</evidence>
<dbReference type="InterPro" id="IPR010130">
    <property type="entry name" value="T1SS_OMP_TolC"/>
</dbReference>
<comment type="subcellular location">
    <subcellularLocation>
        <location evidence="1">Cell outer membrane</location>
    </subcellularLocation>
</comment>
<evidence type="ECO:0000256" key="7">
    <source>
        <dbReference type="ARBA" id="ARBA00023237"/>
    </source>
</evidence>
<evidence type="ECO:0000313" key="9">
    <source>
        <dbReference type="Proteomes" id="UP001329505"/>
    </source>
</evidence>
<dbReference type="SUPFAM" id="SSF56954">
    <property type="entry name" value="Outer membrane efflux proteins (OEP)"/>
    <property type="match status" value="1"/>
</dbReference>
<evidence type="ECO:0000256" key="6">
    <source>
        <dbReference type="ARBA" id="ARBA00023136"/>
    </source>
</evidence>
<reference evidence="8 9" key="1">
    <citation type="submission" date="2024-01" db="EMBL/GenBank/DDBJ databases">
        <title>Unpublished Manusciprt.</title>
        <authorList>
            <person name="Duman M."/>
            <person name="Valdes E.G."/>
            <person name="Ajmi N."/>
            <person name="Altun S."/>
            <person name="Saticioglu I.B."/>
        </authorList>
    </citation>
    <scope>NUCLEOTIDE SEQUENCE [LARGE SCALE GENOMIC DNA]</scope>
    <source>
        <strain evidence="8 9">139P</strain>
    </source>
</reference>
<evidence type="ECO:0000256" key="5">
    <source>
        <dbReference type="ARBA" id="ARBA00022692"/>
    </source>
</evidence>
<evidence type="ECO:0000256" key="4">
    <source>
        <dbReference type="ARBA" id="ARBA00022452"/>
    </source>
</evidence>
<keyword evidence="4" id="KW-1134">Transmembrane beta strand</keyword>
<sequence length="427" mass="47831">MGPFQVYEQALRRDPTYLAAFKAREAGQEYRAIGRAGLLPSLSYSYNKGRNDSEVRYLGDSRRQKEDRTYNSMGSTFILQQPLFDYEAYSSYRKGVAQALFADESFRDQSQQLLVRVMTSYTQALFAQDQIAISVASKQAYRQQFQQNQRLFDAGEGTRTDILEAQARYELADAEEIKARNEQDAALRELGALIGEPAVRVEDLAPLRLGFALPVVDPSGYEAWQERALANNPQLASSRQALEVARYEVERNRAGHLPKVTAFATSRRQESDSGNTYNQRYDTNTVGIEVSVPIFAGGGVLASTRQASRHLEQAEYELDGNTRSALIELRKQYNACQSGASQLRAYQRALVAAEALVVSTRKSVQGGERVNLDVLNAEQQLATTRRDLAQARYDYLLAWIKLHYQAGVLSETQLARVDEAFIEGKSG</sequence>
<dbReference type="EMBL" id="JAZDQQ010000014">
    <property type="protein sequence ID" value="MEE1881856.1"/>
    <property type="molecule type" value="Genomic_DNA"/>
</dbReference>
<dbReference type="PANTHER" id="PTHR30026:SF20">
    <property type="entry name" value="OUTER MEMBRANE PROTEIN TOLC"/>
    <property type="match status" value="1"/>
</dbReference>
<comment type="caution">
    <text evidence="8">The sequence shown here is derived from an EMBL/GenBank/DDBJ whole genome shotgun (WGS) entry which is preliminary data.</text>
</comment>
<proteinExistence type="inferred from homology"/>
<keyword evidence="7" id="KW-0998">Cell outer membrane</keyword>
<dbReference type="NCBIfam" id="TIGR01844">
    <property type="entry name" value="type_I_sec_TolC"/>
    <property type="match status" value="1"/>
</dbReference>
<dbReference type="PANTHER" id="PTHR30026">
    <property type="entry name" value="OUTER MEMBRANE PROTEIN TOLC"/>
    <property type="match status" value="1"/>
</dbReference>
<keyword evidence="5" id="KW-0812">Transmembrane</keyword>
<dbReference type="Proteomes" id="UP001329505">
    <property type="component" value="Unassembled WGS sequence"/>
</dbReference>